<dbReference type="PANTHER" id="PTHR43280:SF28">
    <property type="entry name" value="HTH-TYPE TRANSCRIPTIONAL ACTIVATOR RHAS"/>
    <property type="match status" value="1"/>
</dbReference>
<proteinExistence type="predicted"/>
<keyword evidence="2" id="KW-0238">DNA-binding</keyword>
<dbReference type="GO" id="GO:0003700">
    <property type="term" value="F:DNA-binding transcription factor activity"/>
    <property type="evidence" value="ECO:0007669"/>
    <property type="project" value="InterPro"/>
</dbReference>
<dbReference type="PANTHER" id="PTHR43280">
    <property type="entry name" value="ARAC-FAMILY TRANSCRIPTIONAL REGULATOR"/>
    <property type="match status" value="1"/>
</dbReference>
<dbReference type="Pfam" id="PF12833">
    <property type="entry name" value="HTH_18"/>
    <property type="match status" value="1"/>
</dbReference>
<keyword evidence="3" id="KW-0804">Transcription</keyword>
<dbReference type="InterPro" id="IPR018062">
    <property type="entry name" value="HTH_AraC-typ_CS"/>
</dbReference>
<protein>
    <submittedName>
        <fullName evidence="5">AraC family transcriptional regulator</fullName>
    </submittedName>
</protein>
<keyword evidence="1" id="KW-0805">Transcription regulation</keyword>
<dbReference type="GO" id="GO:0043565">
    <property type="term" value="F:sequence-specific DNA binding"/>
    <property type="evidence" value="ECO:0007669"/>
    <property type="project" value="InterPro"/>
</dbReference>
<evidence type="ECO:0000256" key="2">
    <source>
        <dbReference type="ARBA" id="ARBA00023125"/>
    </source>
</evidence>
<reference evidence="5 6" key="1">
    <citation type="submission" date="2018-11" db="EMBL/GenBank/DDBJ databases">
        <title>Complete Genome Sequence of Vbrio mediterranei 117-T6: a Potential Pathogen Bacteria Isolated from the Conchocelis of Pyropia.</title>
        <authorList>
            <person name="Liu Q."/>
        </authorList>
    </citation>
    <scope>NUCLEOTIDE SEQUENCE [LARGE SCALE GENOMIC DNA]</scope>
    <source>
        <strain evidence="5 6">117-T6</strain>
    </source>
</reference>
<dbReference type="SMART" id="SM00342">
    <property type="entry name" value="HTH_ARAC"/>
    <property type="match status" value="1"/>
</dbReference>
<dbReference type="Gene3D" id="1.10.10.60">
    <property type="entry name" value="Homeodomain-like"/>
    <property type="match status" value="2"/>
</dbReference>
<dbReference type="PROSITE" id="PS01124">
    <property type="entry name" value="HTH_ARAC_FAMILY_2"/>
    <property type="match status" value="1"/>
</dbReference>
<evidence type="ECO:0000256" key="3">
    <source>
        <dbReference type="ARBA" id="ARBA00023163"/>
    </source>
</evidence>
<accession>A0A3G4VD57</accession>
<gene>
    <name evidence="5" type="ORF">ECB94_16395</name>
</gene>
<organism evidence="5 6">
    <name type="scientific">Vibrio mediterranei</name>
    <dbReference type="NCBI Taxonomy" id="689"/>
    <lineage>
        <taxon>Bacteria</taxon>
        <taxon>Pseudomonadati</taxon>
        <taxon>Pseudomonadota</taxon>
        <taxon>Gammaproteobacteria</taxon>
        <taxon>Vibrionales</taxon>
        <taxon>Vibrionaceae</taxon>
        <taxon>Vibrio</taxon>
    </lineage>
</organism>
<sequence>MSILERDRVQVAPSNKTFYEQEIDRLYSESPIKAKQYLLIRQSKAFMEKFHSENIELNDLAKAALMSRFHYVRIFKKLYGVTPRSYLRDMRIAKAKALLREGHQITYTCFEVGYESVATFSSVFKKCTGYSPREFQKRNKSNLE</sequence>
<evidence type="ECO:0000313" key="5">
    <source>
        <dbReference type="EMBL" id="AYV22733.1"/>
    </source>
</evidence>
<feature type="domain" description="HTH araC/xylS-type" evidence="4">
    <location>
        <begin position="41"/>
        <end position="138"/>
    </location>
</feature>
<evidence type="ECO:0000259" key="4">
    <source>
        <dbReference type="PROSITE" id="PS01124"/>
    </source>
</evidence>
<evidence type="ECO:0000313" key="6">
    <source>
        <dbReference type="Proteomes" id="UP000279760"/>
    </source>
</evidence>
<dbReference type="EMBL" id="CP033577">
    <property type="protein sequence ID" value="AYV22733.1"/>
    <property type="molecule type" value="Genomic_DNA"/>
</dbReference>
<dbReference type="InterPro" id="IPR009057">
    <property type="entry name" value="Homeodomain-like_sf"/>
</dbReference>
<dbReference type="AlphaFoldDB" id="A0A3G4VD57"/>
<dbReference type="Proteomes" id="UP000279760">
    <property type="component" value="Chromosome 1"/>
</dbReference>
<dbReference type="InterPro" id="IPR018060">
    <property type="entry name" value="HTH_AraC"/>
</dbReference>
<name>A0A3G4VD57_9VIBR</name>
<dbReference type="PROSITE" id="PS00041">
    <property type="entry name" value="HTH_ARAC_FAMILY_1"/>
    <property type="match status" value="1"/>
</dbReference>
<evidence type="ECO:0000256" key="1">
    <source>
        <dbReference type="ARBA" id="ARBA00023015"/>
    </source>
</evidence>
<dbReference type="RefSeq" id="WP_050798603.1">
    <property type="nucleotide sequence ID" value="NZ_CP033577.1"/>
</dbReference>
<dbReference type="SUPFAM" id="SSF46689">
    <property type="entry name" value="Homeodomain-like"/>
    <property type="match status" value="2"/>
</dbReference>